<dbReference type="AlphaFoldDB" id="A0A2W4YX59"/>
<feature type="chain" id="PRO_5015867274" evidence="1">
    <location>
        <begin position="24"/>
        <end position="82"/>
    </location>
</feature>
<proteinExistence type="predicted"/>
<dbReference type="Proteomes" id="UP000249555">
    <property type="component" value="Unassembled WGS sequence"/>
</dbReference>
<organism evidence="2 3">
    <name type="scientific">Sphingomonas taxi</name>
    <dbReference type="NCBI Taxonomy" id="1549858"/>
    <lineage>
        <taxon>Bacteria</taxon>
        <taxon>Pseudomonadati</taxon>
        <taxon>Pseudomonadota</taxon>
        <taxon>Alphaproteobacteria</taxon>
        <taxon>Sphingomonadales</taxon>
        <taxon>Sphingomonadaceae</taxon>
        <taxon>Sphingomonas</taxon>
    </lineage>
</organism>
<protein>
    <submittedName>
        <fullName evidence="2">Uncharacterized protein</fullName>
    </submittedName>
</protein>
<evidence type="ECO:0000313" key="2">
    <source>
        <dbReference type="EMBL" id="PZO74274.1"/>
    </source>
</evidence>
<evidence type="ECO:0000313" key="3">
    <source>
        <dbReference type="Proteomes" id="UP000249555"/>
    </source>
</evidence>
<evidence type="ECO:0000256" key="1">
    <source>
        <dbReference type="SAM" id="SignalP"/>
    </source>
</evidence>
<feature type="signal peptide" evidence="1">
    <location>
        <begin position="1"/>
        <end position="23"/>
    </location>
</feature>
<accession>A0A2W4YX59</accession>
<keyword evidence="1" id="KW-0732">Signal</keyword>
<sequence length="82" mass="8776">MTPIFLKSLVAVAALAISVPAFAVPSASTQKTVLKYDAKTQKYCMVEPAVTGSRIDRMICKTSAEWSAAGLNMPKAVMLARK</sequence>
<comment type="caution">
    <text evidence="2">The sequence shown here is derived from an EMBL/GenBank/DDBJ whole genome shotgun (WGS) entry which is preliminary data.</text>
</comment>
<name>A0A2W4YX59_9SPHN</name>
<reference evidence="2 3" key="1">
    <citation type="submission" date="2017-08" db="EMBL/GenBank/DDBJ databases">
        <title>Infants hospitalized years apart are colonized by the same room-sourced microbial strains.</title>
        <authorList>
            <person name="Brooks B."/>
            <person name="Olm M.R."/>
            <person name="Firek B.A."/>
            <person name="Baker R."/>
            <person name="Thomas B.C."/>
            <person name="Morowitz M.J."/>
            <person name="Banfield J.F."/>
        </authorList>
    </citation>
    <scope>NUCLEOTIDE SEQUENCE [LARGE SCALE GENOMIC DNA]</scope>
    <source>
        <strain evidence="2">S2_018_000_R3_119</strain>
    </source>
</reference>
<dbReference type="EMBL" id="QFMX01000006">
    <property type="protein sequence ID" value="PZO74274.1"/>
    <property type="molecule type" value="Genomic_DNA"/>
</dbReference>
<gene>
    <name evidence="2" type="ORF">DI640_07840</name>
</gene>